<name>A0A238K8X1_9RHOB</name>
<evidence type="ECO:0000256" key="1">
    <source>
        <dbReference type="ARBA" id="ARBA00008791"/>
    </source>
</evidence>
<gene>
    <name evidence="3" type="primary">uspF_2</name>
    <name evidence="3" type="ORF">MAA8898_01768</name>
</gene>
<dbReference type="PRINTS" id="PR01438">
    <property type="entry name" value="UNVRSLSTRESS"/>
</dbReference>
<evidence type="ECO:0000313" key="4">
    <source>
        <dbReference type="Proteomes" id="UP000207598"/>
    </source>
</evidence>
<proteinExistence type="inferred from homology"/>
<dbReference type="PANTHER" id="PTHR46268:SF6">
    <property type="entry name" value="UNIVERSAL STRESS PROTEIN UP12"/>
    <property type="match status" value="1"/>
</dbReference>
<dbReference type="InterPro" id="IPR006015">
    <property type="entry name" value="Universal_stress_UspA"/>
</dbReference>
<dbReference type="RefSeq" id="WP_094020604.1">
    <property type="nucleotide sequence ID" value="NZ_FXYF01000004.1"/>
</dbReference>
<dbReference type="OrthoDB" id="9792500at2"/>
<feature type="domain" description="UspA" evidence="2">
    <location>
        <begin position="1"/>
        <end position="137"/>
    </location>
</feature>
<organism evidence="3 4">
    <name type="scientific">Maliponia aquimaris</name>
    <dbReference type="NCBI Taxonomy" id="1673631"/>
    <lineage>
        <taxon>Bacteria</taxon>
        <taxon>Pseudomonadati</taxon>
        <taxon>Pseudomonadota</taxon>
        <taxon>Alphaproteobacteria</taxon>
        <taxon>Rhodobacterales</taxon>
        <taxon>Paracoccaceae</taxon>
        <taxon>Maliponia</taxon>
    </lineage>
</organism>
<dbReference type="PANTHER" id="PTHR46268">
    <property type="entry name" value="STRESS RESPONSE PROTEIN NHAX"/>
    <property type="match status" value="1"/>
</dbReference>
<comment type="similarity">
    <text evidence="1">Belongs to the universal stress protein A family.</text>
</comment>
<evidence type="ECO:0000313" key="3">
    <source>
        <dbReference type="EMBL" id="SMX38884.1"/>
    </source>
</evidence>
<evidence type="ECO:0000259" key="2">
    <source>
        <dbReference type="Pfam" id="PF00582"/>
    </source>
</evidence>
<dbReference type="SUPFAM" id="SSF52402">
    <property type="entry name" value="Adenine nucleotide alpha hydrolases-like"/>
    <property type="match status" value="1"/>
</dbReference>
<keyword evidence="4" id="KW-1185">Reference proteome</keyword>
<dbReference type="InterPro" id="IPR014729">
    <property type="entry name" value="Rossmann-like_a/b/a_fold"/>
</dbReference>
<dbReference type="Pfam" id="PF00582">
    <property type="entry name" value="Usp"/>
    <property type="match status" value="1"/>
</dbReference>
<dbReference type="EMBL" id="FXYF01000004">
    <property type="protein sequence ID" value="SMX38884.1"/>
    <property type="molecule type" value="Genomic_DNA"/>
</dbReference>
<protein>
    <submittedName>
        <fullName evidence="3">Universal stress protein F</fullName>
    </submittedName>
</protein>
<reference evidence="3 4" key="1">
    <citation type="submission" date="2017-05" db="EMBL/GenBank/DDBJ databases">
        <authorList>
            <person name="Song R."/>
            <person name="Chenine A.L."/>
            <person name="Ruprecht R.M."/>
        </authorList>
    </citation>
    <scope>NUCLEOTIDE SEQUENCE [LARGE SCALE GENOMIC DNA]</scope>
    <source>
        <strain evidence="3 4">CECT 8898</strain>
    </source>
</reference>
<dbReference type="InterPro" id="IPR006016">
    <property type="entry name" value="UspA"/>
</dbReference>
<sequence>MYSNILVPVAFDQGSDAKIRSATKVAQALAADDARITFLHVLEQVPGYVASYLPADYTAQARLGIEKELEDIAAQVPGATGLVVSGHSGRTILDWADDHDTDLIVIASHRPGMQDLLLGSTAAQVVRHAACAVHVLR</sequence>
<dbReference type="AlphaFoldDB" id="A0A238K8X1"/>
<dbReference type="Gene3D" id="3.40.50.620">
    <property type="entry name" value="HUPs"/>
    <property type="match status" value="1"/>
</dbReference>
<dbReference type="CDD" id="cd00293">
    <property type="entry name" value="USP-like"/>
    <property type="match status" value="1"/>
</dbReference>
<accession>A0A238K8X1</accession>
<dbReference type="Proteomes" id="UP000207598">
    <property type="component" value="Unassembled WGS sequence"/>
</dbReference>